<dbReference type="Proteomes" id="UP000247702">
    <property type="component" value="Unassembled WGS sequence"/>
</dbReference>
<evidence type="ECO:0000313" key="5">
    <source>
        <dbReference type="Proteomes" id="UP000247702"/>
    </source>
</evidence>
<dbReference type="InterPro" id="IPR011333">
    <property type="entry name" value="SKP1/BTB/POZ_sf"/>
</dbReference>
<comment type="caution">
    <text evidence="3">The sequence shown here is derived from an EMBL/GenBank/DDBJ whole genome shotgun (WGS) entry which is preliminary data.</text>
</comment>
<reference evidence="4" key="2">
    <citation type="submission" date="2019-10" db="EMBL/GenBank/DDBJ databases">
        <title>Conservation and host-specific expression of non-tandemly repeated heterogenous ribosome RNA gene in arbuscular mycorrhizal fungi.</title>
        <authorList>
            <person name="Maeda T."/>
            <person name="Kobayashi Y."/>
            <person name="Nakagawa T."/>
            <person name="Ezawa T."/>
            <person name="Yamaguchi K."/>
            <person name="Bino T."/>
            <person name="Nishimoto Y."/>
            <person name="Shigenobu S."/>
            <person name="Kawaguchi M."/>
        </authorList>
    </citation>
    <scope>NUCLEOTIDE SEQUENCE</scope>
    <source>
        <strain evidence="4">HR1</strain>
    </source>
</reference>
<dbReference type="EMBL" id="BLAL01000017">
    <property type="protein sequence ID" value="GES75776.1"/>
    <property type="molecule type" value="Genomic_DNA"/>
</dbReference>
<reference evidence="3 5" key="1">
    <citation type="submission" date="2017-11" db="EMBL/GenBank/DDBJ databases">
        <title>The genome of Rhizophagus clarus HR1 reveals common genetic basis of auxotrophy among arbuscular mycorrhizal fungi.</title>
        <authorList>
            <person name="Kobayashi Y."/>
        </authorList>
    </citation>
    <scope>NUCLEOTIDE SEQUENCE [LARGE SCALE GENOMIC DNA]</scope>
    <source>
        <strain evidence="3 5">HR1</strain>
    </source>
</reference>
<evidence type="ECO:0000259" key="1">
    <source>
        <dbReference type="PROSITE" id="PS50097"/>
    </source>
</evidence>
<dbReference type="CDD" id="cd18186">
    <property type="entry name" value="BTB_POZ_ZBTB_KLHL-like"/>
    <property type="match status" value="1"/>
</dbReference>
<protein>
    <submittedName>
        <fullName evidence="4">BTB/POZ domain-containing protein</fullName>
    </submittedName>
</protein>
<dbReference type="PROSITE" id="PS50097">
    <property type="entry name" value="BTB"/>
    <property type="match status" value="1"/>
</dbReference>
<feature type="domain" description="TLDc" evidence="2">
    <location>
        <begin position="289"/>
        <end position="456"/>
    </location>
</feature>
<dbReference type="EMBL" id="BEXD01004304">
    <property type="protein sequence ID" value="GBC09490.1"/>
    <property type="molecule type" value="Genomic_DNA"/>
</dbReference>
<gene>
    <name evidence="4" type="ORF">RCL2_000318700</name>
    <name evidence="3" type="ORF">RclHR1_08900004</name>
</gene>
<dbReference type="PROSITE" id="PS51886">
    <property type="entry name" value="TLDC"/>
    <property type="match status" value="1"/>
</dbReference>
<evidence type="ECO:0000259" key="2">
    <source>
        <dbReference type="PROSITE" id="PS51886"/>
    </source>
</evidence>
<dbReference type="InterPro" id="IPR051481">
    <property type="entry name" value="BTB-POZ/Galectin-3-binding"/>
</dbReference>
<accession>A0A2Z6SGC8</accession>
<dbReference type="PANTHER" id="PTHR24410:SF23">
    <property type="entry name" value="BTB DOMAIN-CONTAINING PROTEIN-RELATED"/>
    <property type="match status" value="1"/>
</dbReference>
<dbReference type="AlphaFoldDB" id="A0A2Z6SGC8"/>
<sequence>MSFELLKLSSKEYGDILKSGEFSDTEILVGEEPNTKVFLAHSLILKIRSPYFRTAFSSRWVRTENNVIKLQKPNISVKVFDILIKYIYSSIIDLTKYDIKTNVEVLIAADELCLYDLCSYIENELLKNNEALLKDNFILIHNVANKFNQFTNLLQFYRTNFQKDPNIILRTNDFTTIQKETLLNFLSENRQSLNHTEVWDKLIEWAIAQSHELPSDVIRWTSNEITTFRGIIQSFIPHINFKEISPADFSHKVKPFKDIFDDKSYAKILEHYSFNNEVRSNFKMNIDSRIISSDHAFLIGNLIKITRQDDSNIFYDFNLLVRGSKDGFEPEIFHELCDEKGPTITVISVKNTNEILGGFNPLNWLSNSVEYVETDESFIFSFDKNKLTDFIFSKVVDGKYAIYNRRIGPDFGHNNSDLKLILSVKEGQCYKNSYKKLIRKNEGKFEIDDYEIFQIINKST</sequence>
<dbReference type="PANTHER" id="PTHR24410">
    <property type="entry name" value="HL07962P-RELATED"/>
    <property type="match status" value="1"/>
</dbReference>
<dbReference type="InterPro" id="IPR006571">
    <property type="entry name" value="TLDc_dom"/>
</dbReference>
<evidence type="ECO:0000313" key="4">
    <source>
        <dbReference type="EMBL" id="GES75776.1"/>
    </source>
</evidence>
<keyword evidence="5" id="KW-1185">Reference proteome</keyword>
<dbReference type="SMART" id="SM00225">
    <property type="entry name" value="BTB"/>
    <property type="match status" value="1"/>
</dbReference>
<name>A0A2Z6SGC8_9GLOM</name>
<dbReference type="SUPFAM" id="SSF54695">
    <property type="entry name" value="POZ domain"/>
    <property type="match status" value="1"/>
</dbReference>
<dbReference type="InterPro" id="IPR000210">
    <property type="entry name" value="BTB/POZ_dom"/>
</dbReference>
<dbReference type="Pfam" id="PF00651">
    <property type="entry name" value="BTB"/>
    <property type="match status" value="1"/>
</dbReference>
<proteinExistence type="predicted"/>
<dbReference type="Gene3D" id="3.30.710.10">
    <property type="entry name" value="Potassium Channel Kv1.1, Chain A"/>
    <property type="match status" value="1"/>
</dbReference>
<organism evidence="3 5">
    <name type="scientific">Rhizophagus clarus</name>
    <dbReference type="NCBI Taxonomy" id="94130"/>
    <lineage>
        <taxon>Eukaryota</taxon>
        <taxon>Fungi</taxon>
        <taxon>Fungi incertae sedis</taxon>
        <taxon>Mucoromycota</taxon>
        <taxon>Glomeromycotina</taxon>
        <taxon>Glomeromycetes</taxon>
        <taxon>Glomerales</taxon>
        <taxon>Glomeraceae</taxon>
        <taxon>Rhizophagus</taxon>
    </lineage>
</organism>
<evidence type="ECO:0000313" key="3">
    <source>
        <dbReference type="EMBL" id="GBC09490.1"/>
    </source>
</evidence>
<feature type="domain" description="BTB" evidence="1">
    <location>
        <begin position="23"/>
        <end position="96"/>
    </location>
</feature>
<dbReference type="OrthoDB" id="6359816at2759"/>
<dbReference type="Proteomes" id="UP000615446">
    <property type="component" value="Unassembled WGS sequence"/>
</dbReference>
<dbReference type="Pfam" id="PF07534">
    <property type="entry name" value="TLD"/>
    <property type="match status" value="1"/>
</dbReference>